<evidence type="ECO:0000313" key="5">
    <source>
        <dbReference type="Proteomes" id="UP000198217"/>
    </source>
</evidence>
<dbReference type="CDD" id="cd16936">
    <property type="entry name" value="HATPase_RsbW-like"/>
    <property type="match status" value="1"/>
</dbReference>
<dbReference type="PANTHER" id="PTHR35526">
    <property type="entry name" value="ANTI-SIGMA-F FACTOR RSBW-RELATED"/>
    <property type="match status" value="1"/>
</dbReference>
<evidence type="ECO:0000256" key="1">
    <source>
        <dbReference type="ARBA" id="ARBA00022527"/>
    </source>
</evidence>
<gene>
    <name evidence="4" type="ORF">GA0070609_2838</name>
</gene>
<protein>
    <submittedName>
        <fullName evidence="4">Anti-sigma regulatory factor (Ser/Thr protein kinase)</fullName>
    </submittedName>
</protein>
<evidence type="ECO:0000256" key="2">
    <source>
        <dbReference type="SAM" id="MobiDB-lite"/>
    </source>
</evidence>
<proteinExistence type="predicted"/>
<organism evidence="4 5">
    <name type="scientific">Micromonospora echinaurantiaca</name>
    <dbReference type="NCBI Taxonomy" id="47857"/>
    <lineage>
        <taxon>Bacteria</taxon>
        <taxon>Bacillati</taxon>
        <taxon>Actinomycetota</taxon>
        <taxon>Actinomycetes</taxon>
        <taxon>Micromonosporales</taxon>
        <taxon>Micromonosporaceae</taxon>
        <taxon>Micromonospora</taxon>
    </lineage>
</organism>
<dbReference type="Gene3D" id="3.30.565.10">
    <property type="entry name" value="Histidine kinase-like ATPase, C-terminal domain"/>
    <property type="match status" value="1"/>
</dbReference>
<dbReference type="InterPro" id="IPR036890">
    <property type="entry name" value="HATPase_C_sf"/>
</dbReference>
<feature type="region of interest" description="Disordered" evidence="2">
    <location>
        <begin position="150"/>
        <end position="172"/>
    </location>
</feature>
<dbReference type="SUPFAM" id="SSF55874">
    <property type="entry name" value="ATPase domain of HSP90 chaperone/DNA topoisomerase II/histidine kinase"/>
    <property type="match status" value="1"/>
</dbReference>
<accession>A0A1C5I6G4</accession>
<feature type="domain" description="Histidine kinase/HSP90-like ATPase" evidence="3">
    <location>
        <begin position="32"/>
        <end position="140"/>
    </location>
</feature>
<reference evidence="4 5" key="1">
    <citation type="submission" date="2016-06" db="EMBL/GenBank/DDBJ databases">
        <authorList>
            <person name="Kjaerup R.B."/>
            <person name="Dalgaard T.S."/>
            <person name="Juul-Madsen H.R."/>
        </authorList>
    </citation>
    <scope>NUCLEOTIDE SEQUENCE [LARGE SCALE GENOMIC DNA]</scope>
    <source>
        <strain evidence="4 5">DSM 43904</strain>
    </source>
</reference>
<dbReference type="PANTHER" id="PTHR35526:SF3">
    <property type="entry name" value="ANTI-SIGMA-F FACTOR RSBW"/>
    <property type="match status" value="1"/>
</dbReference>
<dbReference type="Proteomes" id="UP000198217">
    <property type="component" value="Chromosome I"/>
</dbReference>
<dbReference type="InterPro" id="IPR003594">
    <property type="entry name" value="HATPase_dom"/>
</dbReference>
<keyword evidence="4" id="KW-0418">Kinase</keyword>
<dbReference type="AlphaFoldDB" id="A0A1C5I6G4"/>
<evidence type="ECO:0000259" key="3">
    <source>
        <dbReference type="Pfam" id="PF13581"/>
    </source>
</evidence>
<dbReference type="Pfam" id="PF13581">
    <property type="entry name" value="HATPase_c_2"/>
    <property type="match status" value="1"/>
</dbReference>
<keyword evidence="1" id="KW-0723">Serine/threonine-protein kinase</keyword>
<dbReference type="RefSeq" id="WP_088994222.1">
    <property type="nucleotide sequence ID" value="NZ_LT607750.1"/>
</dbReference>
<name>A0A1C5I6G4_9ACTN</name>
<dbReference type="GO" id="GO:0004674">
    <property type="term" value="F:protein serine/threonine kinase activity"/>
    <property type="evidence" value="ECO:0007669"/>
    <property type="project" value="UniProtKB-KW"/>
</dbReference>
<dbReference type="EMBL" id="LT607750">
    <property type="protein sequence ID" value="SCG53541.1"/>
    <property type="molecule type" value="Genomic_DNA"/>
</dbReference>
<dbReference type="InterPro" id="IPR050267">
    <property type="entry name" value="Anti-sigma-factor_SerPK"/>
</dbReference>
<sequence length="172" mass="18003">MSADVWGPEPADPARPHRRAVTTLMSQHFTGATVTALRHALAAKVSAAGLAGDPCFDFVLAAHELITNAVRHGGGHGRIELRREEDTLICEITDQGETTDNLPVRPPTADVPGGRGLWLAHQLTDGLILTHRPDGVTATVTVCLQPSSGPNISAASAARHNDDLSSPGEGTT</sequence>
<evidence type="ECO:0000313" key="4">
    <source>
        <dbReference type="EMBL" id="SCG53541.1"/>
    </source>
</evidence>
<keyword evidence="4" id="KW-0808">Transferase</keyword>
<keyword evidence="5" id="KW-1185">Reference proteome</keyword>